<gene>
    <name evidence="2" type="primary">gp_20471</name>
</gene>
<dbReference type="InterPro" id="IPR001650">
    <property type="entry name" value="Helicase_C-like"/>
</dbReference>
<dbReference type="InterPro" id="IPR050742">
    <property type="entry name" value="Helicase_Restrict-Modif_Enz"/>
</dbReference>
<organism evidence="2 3">
    <name type="scientific">uncultured phage cr44_1</name>
    <dbReference type="NCBI Taxonomy" id="2986405"/>
    <lineage>
        <taxon>Viruses</taxon>
        <taxon>Duplodnaviria</taxon>
        <taxon>Heunggongvirae</taxon>
        <taxon>Uroviricota</taxon>
        <taxon>Caudoviricetes</taxon>
        <taxon>Crassvirales</taxon>
        <taxon>Steigviridae</taxon>
        <taxon>Asinivirinae</taxon>
        <taxon>Kahnovirus</taxon>
        <taxon>Kahnovirus copri</taxon>
    </lineage>
</organism>
<evidence type="ECO:0000313" key="2">
    <source>
        <dbReference type="EMBL" id="QWM89927.1"/>
    </source>
</evidence>
<evidence type="ECO:0000313" key="3">
    <source>
        <dbReference type="Proteomes" id="UP000827552"/>
    </source>
</evidence>
<dbReference type="Gene3D" id="3.40.50.300">
    <property type="entry name" value="P-loop containing nucleotide triphosphate hydrolases"/>
    <property type="match status" value="2"/>
</dbReference>
<dbReference type="KEGG" id="vg:75691676"/>
<dbReference type="RefSeq" id="YP_010359499.1">
    <property type="nucleotide sequence ID" value="NC_062773.1"/>
</dbReference>
<dbReference type="Pfam" id="PF00271">
    <property type="entry name" value="Helicase_C"/>
    <property type="match status" value="1"/>
</dbReference>
<dbReference type="SUPFAM" id="SSF52540">
    <property type="entry name" value="P-loop containing nucleoside triphosphate hydrolases"/>
    <property type="match status" value="1"/>
</dbReference>
<dbReference type="InterPro" id="IPR027417">
    <property type="entry name" value="P-loop_NTPase"/>
</dbReference>
<dbReference type="GO" id="GO:0016787">
    <property type="term" value="F:hydrolase activity"/>
    <property type="evidence" value="ECO:0007669"/>
    <property type="project" value="InterPro"/>
</dbReference>
<evidence type="ECO:0000259" key="1">
    <source>
        <dbReference type="PROSITE" id="PS51192"/>
    </source>
</evidence>
<dbReference type="PROSITE" id="PS51192">
    <property type="entry name" value="HELICASE_ATP_BIND_1"/>
    <property type="match status" value="1"/>
</dbReference>
<name>A0AAE7RW42_9CAUD</name>
<accession>A0AAE7RW42</accession>
<sequence length="379" mass="44103">MTREEVNSLALSKIDKTKYLILELITGMGKTKVAIDLINHICDRVFRNDESPTSILILVSKTVHKQTWKDEIEKWGGIKSDYITIECYESLKNYENSYFDVVVADEMQHLSEARIDVLETIHINESFIGLSATIKRDMRDYFIYNHKAEVIKCGLKEAVEDEVLPEPTVYLLPLTLDTTNYTYKVKKFDRDIITTQKGCYDSISSLIEWYKNKYFNSRNERIKNLWLSTAGKRLKWCAEQKEALVLSLLDKFRNYKTLIFCSSIEQSERLGKYNITSKNKASVKNLEMFNLNKIKHITACNILNEGVNLTNCRIGIFCNLNSSEIVVKQRVGRILRHKSPIIIIPYFKDTREEELVQKMIEEYSEESIVTINNINEITL</sequence>
<dbReference type="InterPro" id="IPR006935">
    <property type="entry name" value="Helicase/UvrB_N"/>
</dbReference>
<reference evidence="2 3" key="1">
    <citation type="submission" date="2021-04" db="EMBL/GenBank/DDBJ databases">
        <authorList>
            <person name="Shkoporov A.N."/>
            <person name="Stockdale S.R."/>
            <person name="Guerin E."/>
            <person name="Ross R.P."/>
            <person name="Hill C."/>
        </authorList>
    </citation>
    <scope>NUCLEOTIDE SEQUENCE [LARGE SCALE GENOMIC DNA]</scope>
    <source>
        <strain evidence="3">cr44_1</strain>
    </source>
</reference>
<dbReference type="Pfam" id="PF04851">
    <property type="entry name" value="ResIII"/>
    <property type="match status" value="1"/>
</dbReference>
<keyword evidence="3" id="KW-1185">Reference proteome</keyword>
<dbReference type="GO" id="GO:0003677">
    <property type="term" value="F:DNA binding"/>
    <property type="evidence" value="ECO:0007669"/>
    <property type="project" value="InterPro"/>
</dbReference>
<dbReference type="GO" id="GO:0005524">
    <property type="term" value="F:ATP binding"/>
    <property type="evidence" value="ECO:0007669"/>
    <property type="project" value="InterPro"/>
</dbReference>
<dbReference type="EMBL" id="MZ130483">
    <property type="protein sequence ID" value="QWM89927.1"/>
    <property type="molecule type" value="Genomic_DNA"/>
</dbReference>
<feature type="domain" description="Helicase ATP-binding" evidence="1">
    <location>
        <begin position="11"/>
        <end position="152"/>
    </location>
</feature>
<dbReference type="PANTHER" id="PTHR47396:SF1">
    <property type="entry name" value="ATP-DEPENDENT HELICASE IRC3-RELATED"/>
    <property type="match status" value="1"/>
</dbReference>
<dbReference type="Proteomes" id="UP000827552">
    <property type="component" value="Segment"/>
</dbReference>
<dbReference type="InterPro" id="IPR014001">
    <property type="entry name" value="Helicase_ATP-bd"/>
</dbReference>
<dbReference type="GeneID" id="75691676"/>
<proteinExistence type="predicted"/>
<protein>
    <submittedName>
        <fullName evidence="2">HKD family nuclease</fullName>
    </submittedName>
</protein>
<dbReference type="PANTHER" id="PTHR47396">
    <property type="entry name" value="TYPE I RESTRICTION ENZYME ECOKI R PROTEIN"/>
    <property type="match status" value="1"/>
</dbReference>